<organism evidence="2">
    <name type="scientific">uncultured Thermomicrobiales bacterium</name>
    <dbReference type="NCBI Taxonomy" id="1645740"/>
    <lineage>
        <taxon>Bacteria</taxon>
        <taxon>Pseudomonadati</taxon>
        <taxon>Thermomicrobiota</taxon>
        <taxon>Thermomicrobia</taxon>
        <taxon>Thermomicrobiales</taxon>
        <taxon>environmental samples</taxon>
    </lineage>
</organism>
<proteinExistence type="predicted"/>
<dbReference type="EMBL" id="CADCWF010000342">
    <property type="protein sequence ID" value="CAA9580684.1"/>
    <property type="molecule type" value="Genomic_DNA"/>
</dbReference>
<sequence length="43" mass="4663">MVPPLAASVAAIPDNWVVMVGHRGEREMDGRNALRPGRVGSHR</sequence>
<name>A0A6J4VNF8_9BACT</name>
<protein>
    <submittedName>
        <fullName evidence="2">Uncharacterized protein</fullName>
    </submittedName>
</protein>
<reference evidence="2" key="1">
    <citation type="submission" date="2020-02" db="EMBL/GenBank/DDBJ databases">
        <authorList>
            <person name="Meier V. D."/>
        </authorList>
    </citation>
    <scope>NUCLEOTIDE SEQUENCE</scope>
    <source>
        <strain evidence="2">AVDCRST_MAG59</strain>
    </source>
</reference>
<accession>A0A6J4VNF8</accession>
<evidence type="ECO:0000313" key="2">
    <source>
        <dbReference type="EMBL" id="CAA9580684.1"/>
    </source>
</evidence>
<gene>
    <name evidence="2" type="ORF">AVDCRST_MAG59-4709</name>
</gene>
<evidence type="ECO:0000256" key="1">
    <source>
        <dbReference type="SAM" id="MobiDB-lite"/>
    </source>
</evidence>
<feature type="region of interest" description="Disordered" evidence="1">
    <location>
        <begin position="24"/>
        <end position="43"/>
    </location>
</feature>
<dbReference type="AlphaFoldDB" id="A0A6J4VNF8"/>